<dbReference type="PANTHER" id="PTHR37451:SF4">
    <property type="entry name" value="MARVEL DOMAIN-CONTAINING PROTEIN"/>
    <property type="match status" value="1"/>
</dbReference>
<evidence type="ECO:0000256" key="1">
    <source>
        <dbReference type="SAM" id="MobiDB-lite"/>
    </source>
</evidence>
<name>N4U0J9_FUSC1</name>
<keyword evidence="2" id="KW-0472">Membrane</keyword>
<dbReference type="VEuPathDB" id="FungiDB:FOC1_g10011707"/>
<feature type="transmembrane region" description="Helical" evidence="2">
    <location>
        <begin position="154"/>
        <end position="172"/>
    </location>
</feature>
<dbReference type="STRING" id="1229664.N4U0J9"/>
<feature type="region of interest" description="Disordered" evidence="1">
    <location>
        <begin position="314"/>
        <end position="463"/>
    </location>
</feature>
<organism evidence="3 4">
    <name type="scientific">Fusarium oxysporum f. sp. cubense (strain race 1)</name>
    <name type="common">Panama disease fungus</name>
    <dbReference type="NCBI Taxonomy" id="1229664"/>
    <lineage>
        <taxon>Eukaryota</taxon>
        <taxon>Fungi</taxon>
        <taxon>Dikarya</taxon>
        <taxon>Ascomycota</taxon>
        <taxon>Pezizomycotina</taxon>
        <taxon>Sordariomycetes</taxon>
        <taxon>Hypocreomycetidae</taxon>
        <taxon>Hypocreales</taxon>
        <taxon>Nectriaceae</taxon>
        <taxon>Fusarium</taxon>
        <taxon>Fusarium oxysporum species complex</taxon>
    </lineage>
</organism>
<keyword evidence="2" id="KW-0812">Transmembrane</keyword>
<protein>
    <submittedName>
        <fullName evidence="3">Uncharacterized protein</fullName>
    </submittedName>
</protein>
<dbReference type="OrthoDB" id="5241662at2759"/>
<feature type="transmembrane region" description="Helical" evidence="2">
    <location>
        <begin position="184"/>
        <end position="205"/>
    </location>
</feature>
<feature type="compositionally biased region" description="Low complexity" evidence="1">
    <location>
        <begin position="356"/>
        <end position="367"/>
    </location>
</feature>
<keyword evidence="2" id="KW-1133">Transmembrane helix</keyword>
<feature type="transmembrane region" description="Helical" evidence="2">
    <location>
        <begin position="121"/>
        <end position="142"/>
    </location>
</feature>
<feature type="compositionally biased region" description="Pro residues" evidence="1">
    <location>
        <begin position="415"/>
        <end position="426"/>
    </location>
</feature>
<dbReference type="AlphaFoldDB" id="N4U0J9"/>
<dbReference type="HOGENOM" id="CLU_055465_2_0_1"/>
<reference evidence="4" key="2">
    <citation type="journal article" date="2014" name="PLoS ONE">
        <title>Genome and Transcriptome Analysis of the Fungal Pathogen Fusarium oxysporum f. sp. cubense Causing Banana Vascular Wilt Disease.</title>
        <authorList>
            <person name="Guo L."/>
            <person name="Han L."/>
            <person name="Yang L."/>
            <person name="Zeng H."/>
            <person name="Fan D."/>
            <person name="Zhu Y."/>
            <person name="Feng Y."/>
            <person name="Wang G."/>
            <person name="Peng C."/>
            <person name="Jiang X."/>
            <person name="Zhou D."/>
            <person name="Ni P."/>
            <person name="Liang C."/>
            <person name="Liu L."/>
            <person name="Wang J."/>
            <person name="Mao C."/>
            <person name="Fang X."/>
            <person name="Peng M."/>
            <person name="Huang J."/>
        </authorList>
    </citation>
    <scope>NUCLEOTIDE SEQUENCE [LARGE SCALE GENOMIC DNA]</scope>
    <source>
        <strain evidence="4">race 1</strain>
    </source>
</reference>
<dbReference type="PANTHER" id="PTHR37451">
    <property type="entry name" value="MARVEL DOMAIN"/>
    <property type="match status" value="1"/>
</dbReference>
<proteinExistence type="predicted"/>
<accession>N4U0J9</accession>
<evidence type="ECO:0000256" key="2">
    <source>
        <dbReference type="SAM" id="Phobius"/>
    </source>
</evidence>
<gene>
    <name evidence="3" type="ORF">FOC1_g10011707</name>
</gene>
<feature type="compositionally biased region" description="Pro residues" evidence="1">
    <location>
        <begin position="440"/>
        <end position="463"/>
    </location>
</feature>
<evidence type="ECO:0000313" key="3">
    <source>
        <dbReference type="EMBL" id="ENH69358.1"/>
    </source>
</evidence>
<feature type="transmembrane region" description="Helical" evidence="2">
    <location>
        <begin position="251"/>
        <end position="280"/>
    </location>
</feature>
<dbReference type="EMBL" id="KB730216">
    <property type="protein sequence ID" value="ENH69358.1"/>
    <property type="molecule type" value="Genomic_DNA"/>
</dbReference>
<dbReference type="Proteomes" id="UP000016928">
    <property type="component" value="Unassembled WGS sequence"/>
</dbReference>
<sequence>MLNWETLLLTTTQALSLVNKYIFMYYVANELETPFLLVKRLRIRIILQNTRNHGLSPSTPERAQRRQQGIPNGPAEVRLKYANDAIRKGSSSLEICLGLLKVAMEQTQEKVEGNHVLQTPLWIVIIRGFQFLISLIIVGLCGRLMHDATLDEEALSLAIAIISWIVIAYVVFTEKIPSLQSAYHIIAVLSLDALLMVLWLAAWAATAARRAKYVVPVNAYGCVDDGSLTDSKTCNIFKRDGENVILFKSGLAMLAAVAGLGALVWILFIVTFVWTLVMFLRGRKEGRFAVNLAASPSPNNNYQMETKVNEGQPMVQPVQPQGVPQQQYQQQPTQGQFVPQQQQQQYPPQGTPSPYQPAQSPYQQQGAYPPPAAPYSPQDQQYQGQQNYGQYPPQQYQQPPQPQGSELDGQTNYSTPPPASMSPPPQHYGSELDGQTNYAQPPPASMSPPPQPQPYPPQAYPQQ</sequence>
<evidence type="ECO:0000313" key="4">
    <source>
        <dbReference type="Proteomes" id="UP000016928"/>
    </source>
</evidence>
<feature type="compositionally biased region" description="Low complexity" evidence="1">
    <location>
        <begin position="314"/>
        <end position="348"/>
    </location>
</feature>
<reference evidence="4" key="1">
    <citation type="submission" date="2012-09" db="EMBL/GenBank/DDBJ databases">
        <title>Genome sequencing and comparative transcriptomics of race 1 and race 4 of banana pathogen: Fusarium oxysporum f. sp. cubense.</title>
        <authorList>
            <person name="Fang X."/>
            <person name="Huang J."/>
        </authorList>
    </citation>
    <scope>NUCLEOTIDE SEQUENCE [LARGE SCALE GENOMIC DNA]</scope>
    <source>
        <strain evidence="4">race 1</strain>
    </source>
</reference>
<feature type="compositionally biased region" description="Low complexity" evidence="1">
    <location>
        <begin position="375"/>
        <end position="398"/>
    </location>
</feature>